<accession>A0A4R1EP52</accession>
<dbReference type="SUPFAM" id="SSF53850">
    <property type="entry name" value="Periplasmic binding protein-like II"/>
    <property type="match status" value="1"/>
</dbReference>
<dbReference type="AlphaFoldDB" id="A0A4R1EP52"/>
<sequence>MFTRLHPSEINLLRIFITVTECKGVALASQRLGVAPSTISTQLLQLESRLGMKLCNRGRSGFSMTPEGEHVQVEATKIFEQMQRFNQHIGNLSGSLVGELTLGIVDNSITNKHLDVATILRLFQERYPNVKVTVKISSPEDLEQSVLDRRFDIGIGIREQSLSELQYVKLFDEQEVICCSKYHPLFNLDDKQMEYHDLTQSHWVSDYYRLPKNIPQAMHPFTTSYTYNIEASLHLIFAGKHLGTLPKHYIQRWVDEGTLKILREDIFSHYLQFSLITHDKRKNNAIIKSFTSVVKKVQENIKNNTEH</sequence>
<proteinExistence type="inferred from homology"/>
<dbReference type="PROSITE" id="PS50931">
    <property type="entry name" value="HTH_LYSR"/>
    <property type="match status" value="1"/>
</dbReference>
<dbReference type="InterPro" id="IPR036388">
    <property type="entry name" value="WH-like_DNA-bd_sf"/>
</dbReference>
<name>A0A4R1EP52_9GAMM</name>
<dbReference type="PANTHER" id="PTHR30126">
    <property type="entry name" value="HTH-TYPE TRANSCRIPTIONAL REGULATOR"/>
    <property type="match status" value="1"/>
</dbReference>
<comment type="similarity">
    <text evidence="1">Belongs to the LysR transcriptional regulatory family.</text>
</comment>
<dbReference type="Gene3D" id="1.10.10.10">
    <property type="entry name" value="Winged helix-like DNA-binding domain superfamily/Winged helix DNA-binding domain"/>
    <property type="match status" value="1"/>
</dbReference>
<keyword evidence="4" id="KW-0804">Transcription</keyword>
<dbReference type="InterPro" id="IPR036390">
    <property type="entry name" value="WH_DNA-bd_sf"/>
</dbReference>
<dbReference type="InterPro" id="IPR005119">
    <property type="entry name" value="LysR_subst-bd"/>
</dbReference>
<dbReference type="InterPro" id="IPR000847">
    <property type="entry name" value="LysR_HTH_N"/>
</dbReference>
<reference evidence="6 7" key="1">
    <citation type="submission" date="2019-03" db="EMBL/GenBank/DDBJ databases">
        <title>Genomic Encyclopedia of Type Strains, Phase IV (KMG-IV): sequencing the most valuable type-strain genomes for metagenomic binning, comparative biology and taxonomic classification.</title>
        <authorList>
            <person name="Goeker M."/>
        </authorList>
    </citation>
    <scope>NUCLEOTIDE SEQUENCE [LARGE SCALE GENOMIC DNA]</scope>
    <source>
        <strain evidence="6 7">DSM 24830</strain>
    </source>
</reference>
<evidence type="ECO:0000256" key="3">
    <source>
        <dbReference type="ARBA" id="ARBA00023125"/>
    </source>
</evidence>
<comment type="caution">
    <text evidence="6">The sequence shown here is derived from an EMBL/GenBank/DDBJ whole genome shotgun (WGS) entry which is preliminary data.</text>
</comment>
<organism evidence="6 7">
    <name type="scientific">Cocleimonas flava</name>
    <dbReference type="NCBI Taxonomy" id="634765"/>
    <lineage>
        <taxon>Bacteria</taxon>
        <taxon>Pseudomonadati</taxon>
        <taxon>Pseudomonadota</taxon>
        <taxon>Gammaproteobacteria</taxon>
        <taxon>Thiotrichales</taxon>
        <taxon>Thiotrichaceae</taxon>
        <taxon>Cocleimonas</taxon>
    </lineage>
</organism>
<dbReference type="OrthoDB" id="8587655at2"/>
<dbReference type="Pfam" id="PF00126">
    <property type="entry name" value="HTH_1"/>
    <property type="match status" value="1"/>
</dbReference>
<evidence type="ECO:0000313" key="6">
    <source>
        <dbReference type="EMBL" id="TCJ83057.1"/>
    </source>
</evidence>
<dbReference type="Gene3D" id="3.40.190.290">
    <property type="match status" value="1"/>
</dbReference>
<dbReference type="RefSeq" id="WP_131907544.1">
    <property type="nucleotide sequence ID" value="NZ_BAAAFU010000007.1"/>
</dbReference>
<keyword evidence="2" id="KW-0805">Transcription regulation</keyword>
<dbReference type="PANTHER" id="PTHR30126:SF98">
    <property type="entry name" value="HTH-TYPE TRANSCRIPTIONAL ACTIVATOR BAUR"/>
    <property type="match status" value="1"/>
</dbReference>
<evidence type="ECO:0000256" key="4">
    <source>
        <dbReference type="ARBA" id="ARBA00023163"/>
    </source>
</evidence>
<dbReference type="GO" id="GO:0000976">
    <property type="term" value="F:transcription cis-regulatory region binding"/>
    <property type="evidence" value="ECO:0007669"/>
    <property type="project" value="TreeGrafter"/>
</dbReference>
<evidence type="ECO:0000313" key="7">
    <source>
        <dbReference type="Proteomes" id="UP000294887"/>
    </source>
</evidence>
<protein>
    <submittedName>
        <fullName evidence="6">LysR family transcriptional regulator</fullName>
    </submittedName>
</protein>
<dbReference type="SUPFAM" id="SSF46785">
    <property type="entry name" value="Winged helix' DNA-binding domain"/>
    <property type="match status" value="1"/>
</dbReference>
<dbReference type="GO" id="GO:0003700">
    <property type="term" value="F:DNA-binding transcription factor activity"/>
    <property type="evidence" value="ECO:0007669"/>
    <property type="project" value="InterPro"/>
</dbReference>
<evidence type="ECO:0000259" key="5">
    <source>
        <dbReference type="PROSITE" id="PS50931"/>
    </source>
</evidence>
<keyword evidence="7" id="KW-1185">Reference proteome</keyword>
<dbReference type="EMBL" id="SMFQ01000005">
    <property type="protein sequence ID" value="TCJ83057.1"/>
    <property type="molecule type" value="Genomic_DNA"/>
</dbReference>
<feature type="domain" description="HTH lysR-type" evidence="5">
    <location>
        <begin position="9"/>
        <end position="65"/>
    </location>
</feature>
<dbReference type="Pfam" id="PF03466">
    <property type="entry name" value="LysR_substrate"/>
    <property type="match status" value="1"/>
</dbReference>
<evidence type="ECO:0000256" key="1">
    <source>
        <dbReference type="ARBA" id="ARBA00009437"/>
    </source>
</evidence>
<dbReference type="CDD" id="cd05466">
    <property type="entry name" value="PBP2_LTTR_substrate"/>
    <property type="match status" value="1"/>
</dbReference>
<keyword evidence="3" id="KW-0238">DNA-binding</keyword>
<dbReference type="Proteomes" id="UP000294887">
    <property type="component" value="Unassembled WGS sequence"/>
</dbReference>
<evidence type="ECO:0000256" key="2">
    <source>
        <dbReference type="ARBA" id="ARBA00023015"/>
    </source>
</evidence>
<gene>
    <name evidence="6" type="ORF">EV695_3795</name>
</gene>